<dbReference type="EMBL" id="AJWJ01000015">
    <property type="protein sequence ID" value="KAF2077964.1"/>
    <property type="molecule type" value="Genomic_DNA"/>
</dbReference>
<reference evidence="5" key="1">
    <citation type="submission" date="2020-01" db="EMBL/GenBank/DDBJ databases">
        <title>Development of genomics and gene disruption for Polysphondylium violaceum indicates a role for the polyketide synthase stlB in stalk morphogenesis.</title>
        <authorList>
            <person name="Narita B."/>
            <person name="Kawabe Y."/>
            <person name="Kin K."/>
            <person name="Saito T."/>
            <person name="Gibbs R."/>
            <person name="Kuspa A."/>
            <person name="Muzny D."/>
            <person name="Queller D."/>
            <person name="Richards S."/>
            <person name="Strassman J."/>
            <person name="Sucgang R."/>
            <person name="Worley K."/>
            <person name="Schaap P."/>
        </authorList>
    </citation>
    <scope>NUCLEOTIDE SEQUENCE</scope>
    <source>
        <strain evidence="5">QSvi11</strain>
    </source>
</reference>
<dbReference type="PANTHER" id="PTHR13271">
    <property type="entry name" value="UNCHARACTERIZED PUTATIVE METHYLTRANSFERASE"/>
    <property type="match status" value="1"/>
</dbReference>
<dbReference type="PANTHER" id="PTHR13271:SF151">
    <property type="entry name" value="SET DOMAIN-CONTAINING PROTEIN 4"/>
    <property type="match status" value="1"/>
</dbReference>
<dbReference type="OrthoDB" id="341421at2759"/>
<dbReference type="Proteomes" id="UP000695562">
    <property type="component" value="Unassembled WGS sequence"/>
</dbReference>
<dbReference type="SUPFAM" id="SSF82199">
    <property type="entry name" value="SET domain"/>
    <property type="match status" value="1"/>
</dbReference>
<dbReference type="InterPro" id="IPR046341">
    <property type="entry name" value="SET_dom_sf"/>
</dbReference>
<keyword evidence="6" id="KW-1185">Reference proteome</keyword>
<dbReference type="Gene3D" id="3.90.1410.10">
    <property type="entry name" value="set domain protein methyltransferase, domain 1"/>
    <property type="match status" value="1"/>
</dbReference>
<comment type="caution">
    <text evidence="5">The sequence shown here is derived from an EMBL/GenBank/DDBJ whole genome shotgun (WGS) entry which is preliminary data.</text>
</comment>
<keyword evidence="2" id="KW-0808">Transferase</keyword>
<dbReference type="Gene3D" id="3.90.1420.10">
    <property type="entry name" value="Rubisco LSMT, substrate-binding domain"/>
    <property type="match status" value="1"/>
</dbReference>
<accession>A0A8J4Q4B7</accession>
<evidence type="ECO:0000313" key="6">
    <source>
        <dbReference type="Proteomes" id="UP000695562"/>
    </source>
</evidence>
<evidence type="ECO:0000256" key="3">
    <source>
        <dbReference type="ARBA" id="ARBA00022691"/>
    </source>
</evidence>
<evidence type="ECO:0000256" key="1">
    <source>
        <dbReference type="ARBA" id="ARBA00022603"/>
    </source>
</evidence>
<dbReference type="PROSITE" id="PS50280">
    <property type="entry name" value="SET"/>
    <property type="match status" value="1"/>
</dbReference>
<keyword evidence="3" id="KW-0949">S-adenosyl-L-methionine</keyword>
<dbReference type="InterPro" id="IPR036464">
    <property type="entry name" value="Rubisco_LSMT_subst-bd_sf"/>
</dbReference>
<dbReference type="SUPFAM" id="SSF81822">
    <property type="entry name" value="RuBisCo LSMT C-terminal, substrate-binding domain"/>
    <property type="match status" value="1"/>
</dbReference>
<feature type="domain" description="SET" evidence="4">
    <location>
        <begin position="31"/>
        <end position="274"/>
    </location>
</feature>
<dbReference type="InterPro" id="IPR044429">
    <property type="entry name" value="SETD4_SET"/>
</dbReference>
<dbReference type="SMART" id="SM00317">
    <property type="entry name" value="SET"/>
    <property type="match status" value="1"/>
</dbReference>
<dbReference type="GO" id="GO:0032259">
    <property type="term" value="P:methylation"/>
    <property type="evidence" value="ECO:0007669"/>
    <property type="project" value="UniProtKB-KW"/>
</dbReference>
<organism evidence="5 6">
    <name type="scientific">Polysphondylium violaceum</name>
    <dbReference type="NCBI Taxonomy" id="133409"/>
    <lineage>
        <taxon>Eukaryota</taxon>
        <taxon>Amoebozoa</taxon>
        <taxon>Evosea</taxon>
        <taxon>Eumycetozoa</taxon>
        <taxon>Dictyostelia</taxon>
        <taxon>Dictyosteliales</taxon>
        <taxon>Dictyosteliaceae</taxon>
        <taxon>Polysphondylium</taxon>
    </lineage>
</organism>
<dbReference type="Pfam" id="PF09273">
    <property type="entry name" value="Rubis-subs-bind"/>
    <property type="match status" value="1"/>
</dbReference>
<dbReference type="InterPro" id="IPR015353">
    <property type="entry name" value="Rubisco_LSMT_subst-bd"/>
</dbReference>
<protein>
    <recommendedName>
        <fullName evidence="4">SET domain-containing protein</fullName>
    </recommendedName>
</protein>
<proteinExistence type="predicted"/>
<evidence type="ECO:0000313" key="5">
    <source>
        <dbReference type="EMBL" id="KAF2077964.1"/>
    </source>
</evidence>
<evidence type="ECO:0000259" key="4">
    <source>
        <dbReference type="PROSITE" id="PS50280"/>
    </source>
</evidence>
<name>A0A8J4Q4B7_9MYCE</name>
<dbReference type="InterPro" id="IPR001214">
    <property type="entry name" value="SET_dom"/>
</dbReference>
<evidence type="ECO:0000256" key="2">
    <source>
        <dbReference type="ARBA" id="ARBA00022679"/>
    </source>
</evidence>
<gene>
    <name evidence="5" type="ORF">CYY_000764</name>
</gene>
<sequence>MTDQSQQQQQQGDTKRCNLNIQLNNDIVWNKNLCVYDFSDTGRGVVALDDIEANEVLISVPTALLLHSRSLFSIQEFNAPSHTLQLINAKLDSKQRICLRLVVERCLKQRSKWYTYLLDVPASYQTISNYSDQDIQSLYYPPYIAEAVKLKNQLQDSFSRFTAIVDQVIATTANSNIDHDISKSDITNKESYEWAWGIIQTRTYYYSKNLGGGSNSSNSNNKDKDDCTVVPFADFFNHSCSVDTEASFNDKTGYYQVITKTPFAKDAQVFISYGKHSNFTLLSHYGFVVQDNPFEDISLIQSDAVTPNLYTPTTGDQVKTHEKKIKILETYGLGISGKFILCLDDALPVSWNYLSTLKVLFMSKQEINQEKEQNLFYYDQSISVENDRLVYTYLCNLVESLLKGFNHHYQSNRNRLKSEIQTIILSHINILTNCLHWLTKEMPNK</sequence>
<keyword evidence="1" id="KW-0489">Methyltransferase</keyword>
<dbReference type="AlphaFoldDB" id="A0A8J4Q4B7"/>
<dbReference type="CDD" id="cd19177">
    <property type="entry name" value="SET_SETD4"/>
    <property type="match status" value="1"/>
</dbReference>
<dbReference type="Pfam" id="PF00856">
    <property type="entry name" value="SET"/>
    <property type="match status" value="1"/>
</dbReference>
<dbReference type="GO" id="GO:0016279">
    <property type="term" value="F:protein-lysine N-methyltransferase activity"/>
    <property type="evidence" value="ECO:0007669"/>
    <property type="project" value="InterPro"/>
</dbReference>
<dbReference type="InterPro" id="IPR050600">
    <property type="entry name" value="SETD3_SETD6_MTase"/>
</dbReference>